<keyword evidence="11" id="KW-0732">Signal</keyword>
<feature type="compositionally biased region" description="Polar residues" evidence="10">
    <location>
        <begin position="55"/>
        <end position="71"/>
    </location>
</feature>
<evidence type="ECO:0000256" key="8">
    <source>
        <dbReference type="ARBA" id="ARBA00047899"/>
    </source>
</evidence>
<keyword evidence="14" id="KW-1185">Reference proteome</keyword>
<protein>
    <recommendedName>
        <fullName evidence="2">non-specific serine/threonine protein kinase</fullName>
        <ecNumber evidence="2">2.7.11.1</ecNumber>
    </recommendedName>
</protein>
<dbReference type="Proteomes" id="UP001648503">
    <property type="component" value="Unassembled WGS sequence"/>
</dbReference>
<keyword evidence="4" id="KW-0808">Transferase</keyword>
<keyword evidence="6" id="KW-0418">Kinase</keyword>
<reference evidence="13 14" key="1">
    <citation type="submission" date="2021-02" db="EMBL/GenBank/DDBJ databases">
        <title>Variation within the Batrachochytrium salamandrivorans European outbreak.</title>
        <authorList>
            <person name="Kelly M."/>
            <person name="Pasmans F."/>
            <person name="Shea T.P."/>
            <person name="Munoz J.F."/>
            <person name="Carranza S."/>
            <person name="Cuomo C.A."/>
            <person name="Martel A."/>
        </authorList>
    </citation>
    <scope>NUCLEOTIDE SEQUENCE [LARGE SCALE GENOMIC DNA]</scope>
    <source>
        <strain evidence="13 14">AMFP18/2</strain>
    </source>
</reference>
<dbReference type="Pfam" id="PF00069">
    <property type="entry name" value="Pkinase"/>
    <property type="match status" value="1"/>
</dbReference>
<evidence type="ECO:0000256" key="9">
    <source>
        <dbReference type="ARBA" id="ARBA00048679"/>
    </source>
</evidence>
<dbReference type="EMBL" id="JAFCIX010000395">
    <property type="protein sequence ID" value="KAH6591848.1"/>
    <property type="molecule type" value="Genomic_DNA"/>
</dbReference>
<evidence type="ECO:0000256" key="1">
    <source>
        <dbReference type="ARBA" id="ARBA00004340"/>
    </source>
</evidence>
<gene>
    <name evidence="13" type="ORF">BASA50_008447</name>
</gene>
<evidence type="ECO:0000256" key="2">
    <source>
        <dbReference type="ARBA" id="ARBA00012513"/>
    </source>
</evidence>
<keyword evidence="3" id="KW-0723">Serine/threonine-protein kinase</keyword>
<keyword evidence="7" id="KW-0067">ATP-binding</keyword>
<feature type="domain" description="Protein kinase" evidence="12">
    <location>
        <begin position="151"/>
        <end position="444"/>
    </location>
</feature>
<dbReference type="InterPro" id="IPR011009">
    <property type="entry name" value="Kinase-like_dom_sf"/>
</dbReference>
<comment type="subcellular location">
    <subcellularLocation>
        <location evidence="1">Host cell</location>
    </subcellularLocation>
</comment>
<evidence type="ECO:0000259" key="12">
    <source>
        <dbReference type="PROSITE" id="PS50011"/>
    </source>
</evidence>
<accession>A0ABQ8F434</accession>
<feature type="region of interest" description="Disordered" evidence="10">
    <location>
        <begin position="24"/>
        <end position="119"/>
    </location>
</feature>
<evidence type="ECO:0000313" key="14">
    <source>
        <dbReference type="Proteomes" id="UP001648503"/>
    </source>
</evidence>
<evidence type="ECO:0000256" key="6">
    <source>
        <dbReference type="ARBA" id="ARBA00022777"/>
    </source>
</evidence>
<comment type="caution">
    <text evidence="13">The sequence shown here is derived from an EMBL/GenBank/DDBJ whole genome shotgun (WGS) entry which is preliminary data.</text>
</comment>
<dbReference type="InterPro" id="IPR000719">
    <property type="entry name" value="Prot_kinase_dom"/>
</dbReference>
<evidence type="ECO:0000256" key="3">
    <source>
        <dbReference type="ARBA" id="ARBA00022527"/>
    </source>
</evidence>
<evidence type="ECO:0000256" key="7">
    <source>
        <dbReference type="ARBA" id="ARBA00022840"/>
    </source>
</evidence>
<evidence type="ECO:0000313" key="13">
    <source>
        <dbReference type="EMBL" id="KAH6591848.1"/>
    </source>
</evidence>
<dbReference type="EC" id="2.7.11.1" evidence="2"/>
<dbReference type="PANTHER" id="PTHR22984:SF25">
    <property type="entry name" value="PROTEIN KINASE DOMAIN-CONTAINING PROTEIN"/>
    <property type="match status" value="1"/>
</dbReference>
<evidence type="ECO:0000256" key="5">
    <source>
        <dbReference type="ARBA" id="ARBA00022741"/>
    </source>
</evidence>
<name>A0ABQ8F434_9FUNG</name>
<dbReference type="Gene3D" id="3.30.200.20">
    <property type="entry name" value="Phosphorylase Kinase, domain 1"/>
    <property type="match status" value="1"/>
</dbReference>
<feature type="chain" id="PRO_5046538115" description="non-specific serine/threonine protein kinase" evidence="11">
    <location>
        <begin position="20"/>
        <end position="448"/>
    </location>
</feature>
<organism evidence="13 14">
    <name type="scientific">Batrachochytrium salamandrivorans</name>
    <dbReference type="NCBI Taxonomy" id="1357716"/>
    <lineage>
        <taxon>Eukaryota</taxon>
        <taxon>Fungi</taxon>
        <taxon>Fungi incertae sedis</taxon>
        <taxon>Chytridiomycota</taxon>
        <taxon>Chytridiomycota incertae sedis</taxon>
        <taxon>Chytridiomycetes</taxon>
        <taxon>Rhizophydiales</taxon>
        <taxon>Rhizophydiales incertae sedis</taxon>
        <taxon>Batrachochytrium</taxon>
    </lineage>
</organism>
<evidence type="ECO:0000256" key="4">
    <source>
        <dbReference type="ARBA" id="ARBA00022679"/>
    </source>
</evidence>
<dbReference type="PROSITE" id="PS50011">
    <property type="entry name" value="PROTEIN_KINASE_DOM"/>
    <property type="match status" value="1"/>
</dbReference>
<dbReference type="Gene3D" id="1.10.510.10">
    <property type="entry name" value="Transferase(Phosphotransferase) domain 1"/>
    <property type="match status" value="1"/>
</dbReference>
<dbReference type="InterPro" id="IPR051138">
    <property type="entry name" value="PIM_Ser/Thr_kinase"/>
</dbReference>
<dbReference type="PANTHER" id="PTHR22984">
    <property type="entry name" value="SERINE/THREONINE-PROTEIN KINASE PIM"/>
    <property type="match status" value="1"/>
</dbReference>
<feature type="signal peptide" evidence="11">
    <location>
        <begin position="1"/>
        <end position="19"/>
    </location>
</feature>
<comment type="catalytic activity">
    <reaction evidence="8">
        <text>L-threonyl-[protein] + ATP = O-phospho-L-threonyl-[protein] + ADP + H(+)</text>
        <dbReference type="Rhea" id="RHEA:46608"/>
        <dbReference type="Rhea" id="RHEA-COMP:11060"/>
        <dbReference type="Rhea" id="RHEA-COMP:11605"/>
        <dbReference type="ChEBI" id="CHEBI:15378"/>
        <dbReference type="ChEBI" id="CHEBI:30013"/>
        <dbReference type="ChEBI" id="CHEBI:30616"/>
        <dbReference type="ChEBI" id="CHEBI:61977"/>
        <dbReference type="ChEBI" id="CHEBI:456216"/>
        <dbReference type="EC" id="2.7.11.1"/>
    </reaction>
</comment>
<evidence type="ECO:0000256" key="11">
    <source>
        <dbReference type="SAM" id="SignalP"/>
    </source>
</evidence>
<feature type="compositionally biased region" description="Low complexity" evidence="10">
    <location>
        <begin position="39"/>
        <end position="54"/>
    </location>
</feature>
<sequence length="448" mass="50145">MISLYGLFILLLAAEAIHAQGNTNEGDDVDHASGSKDATSLPLGTTSTTLPTTLQGSNTPDQNGASSSANLQPGKECKGGHRIRKASSPCPQQPSQPEPLPSTSHDPHQSNEMPPPIRIKKSEEILYNQIWKTDQYDAFIEEETQYFELEYTPERLLGQGGYGKVFLATRTSNGAKVAYKSIEKSNVNGYTLETSPPPRCHLSNPLVGSEEKSAAQCMSSRPPKLMIPYESMVQMYLSRPGHHNPYVPEVTDYIVLEEEYIVVMEYVGKGWIDLSSYMDDNGRPGIVDAREIIKTILDAVLFLRQQGVMHDDLHDENVMYNEQTGKVKLLDFGMSRILSEWEEEKSLQLKLSDSQSAASQSKAEIEELQSMRALGKLIYSIINGRRSYIEDLDYGRVLRRLILPDSDPYKSKLKENAVQLITDLVSLDPNRTPSFEEVLNHPFFSIKQ</sequence>
<proteinExistence type="predicted"/>
<feature type="compositionally biased region" description="Pro residues" evidence="10">
    <location>
        <begin position="91"/>
        <end position="100"/>
    </location>
</feature>
<keyword evidence="5" id="KW-0547">Nucleotide-binding</keyword>
<evidence type="ECO:0000256" key="10">
    <source>
        <dbReference type="SAM" id="MobiDB-lite"/>
    </source>
</evidence>
<comment type="catalytic activity">
    <reaction evidence="9">
        <text>L-seryl-[protein] + ATP = O-phospho-L-seryl-[protein] + ADP + H(+)</text>
        <dbReference type="Rhea" id="RHEA:17989"/>
        <dbReference type="Rhea" id="RHEA-COMP:9863"/>
        <dbReference type="Rhea" id="RHEA-COMP:11604"/>
        <dbReference type="ChEBI" id="CHEBI:15378"/>
        <dbReference type="ChEBI" id="CHEBI:29999"/>
        <dbReference type="ChEBI" id="CHEBI:30616"/>
        <dbReference type="ChEBI" id="CHEBI:83421"/>
        <dbReference type="ChEBI" id="CHEBI:456216"/>
        <dbReference type="EC" id="2.7.11.1"/>
    </reaction>
</comment>
<dbReference type="SUPFAM" id="SSF56112">
    <property type="entry name" value="Protein kinase-like (PK-like)"/>
    <property type="match status" value="1"/>
</dbReference>